<keyword evidence="13 16" id="KW-0472">Membrane</keyword>
<evidence type="ECO:0000256" key="9">
    <source>
        <dbReference type="ARBA" id="ARBA00022777"/>
    </source>
</evidence>
<evidence type="ECO:0000256" key="8">
    <source>
        <dbReference type="ARBA" id="ARBA00022741"/>
    </source>
</evidence>
<dbReference type="InterPro" id="IPR004358">
    <property type="entry name" value="Sig_transdc_His_kin-like_C"/>
</dbReference>
<keyword evidence="6 19" id="KW-0808">Transferase</keyword>
<dbReference type="Pfam" id="PF16527">
    <property type="entry name" value="CpxA_peri"/>
    <property type="match status" value="2"/>
</dbReference>
<dbReference type="InterPro" id="IPR003594">
    <property type="entry name" value="HATPase_dom"/>
</dbReference>
<dbReference type="CDD" id="cd06225">
    <property type="entry name" value="HAMP"/>
    <property type="match status" value="1"/>
</dbReference>
<keyword evidence="9" id="KW-0418">Kinase</keyword>
<dbReference type="Pfam" id="PF00672">
    <property type="entry name" value="HAMP"/>
    <property type="match status" value="1"/>
</dbReference>
<keyword evidence="12" id="KW-0902">Two-component regulatory system</keyword>
<dbReference type="InterPro" id="IPR032404">
    <property type="entry name" value="CpxA_peri"/>
</dbReference>
<keyword evidence="5" id="KW-0597">Phosphoprotein</keyword>
<dbReference type="InterPro" id="IPR003660">
    <property type="entry name" value="HAMP_dom"/>
</dbReference>
<evidence type="ECO:0000256" key="10">
    <source>
        <dbReference type="ARBA" id="ARBA00022840"/>
    </source>
</evidence>
<dbReference type="EC" id="2.7.13.3" evidence="3"/>
<dbReference type="GO" id="GO:0005524">
    <property type="term" value="F:ATP binding"/>
    <property type="evidence" value="ECO:0007669"/>
    <property type="project" value="UniProtKB-KW"/>
</dbReference>
<organism evidence="19 20">
    <name type="scientific">Vibrio aerogenes CECT 7868</name>
    <dbReference type="NCBI Taxonomy" id="1216006"/>
    <lineage>
        <taxon>Bacteria</taxon>
        <taxon>Pseudomonadati</taxon>
        <taxon>Pseudomonadota</taxon>
        <taxon>Gammaproteobacteria</taxon>
        <taxon>Vibrionales</taxon>
        <taxon>Vibrionaceae</taxon>
        <taxon>Vibrio</taxon>
    </lineage>
</organism>
<keyword evidence="20" id="KW-1185">Reference proteome</keyword>
<dbReference type="InterPro" id="IPR038515">
    <property type="entry name" value="CpxA_peri_sf"/>
</dbReference>
<evidence type="ECO:0000256" key="6">
    <source>
        <dbReference type="ARBA" id="ARBA00022679"/>
    </source>
</evidence>
<dbReference type="STRING" id="1216006.VA7868_02041"/>
<dbReference type="InterPro" id="IPR003661">
    <property type="entry name" value="HisK_dim/P_dom"/>
</dbReference>
<dbReference type="InterPro" id="IPR058125">
    <property type="entry name" value="CpxA"/>
</dbReference>
<evidence type="ECO:0000256" key="14">
    <source>
        <dbReference type="SAM" id="Coils"/>
    </source>
</evidence>
<dbReference type="SUPFAM" id="SSF47384">
    <property type="entry name" value="Homodimeric domain of signal transducing histidine kinase"/>
    <property type="match status" value="1"/>
</dbReference>
<dbReference type="PRINTS" id="PR00344">
    <property type="entry name" value="BCTRLSENSOR"/>
</dbReference>
<dbReference type="OrthoDB" id="9804645at2"/>
<reference evidence="19 20" key="1">
    <citation type="submission" date="2016-11" db="EMBL/GenBank/DDBJ databases">
        <authorList>
            <person name="Jaros S."/>
            <person name="Januszkiewicz K."/>
            <person name="Wedrychowicz H."/>
        </authorList>
    </citation>
    <scope>NUCLEOTIDE SEQUENCE [LARGE SCALE GENOMIC DNA]</scope>
    <source>
        <strain evidence="19 20">CECT 7868</strain>
    </source>
</reference>
<evidence type="ECO:0000256" key="4">
    <source>
        <dbReference type="ARBA" id="ARBA00022475"/>
    </source>
</evidence>
<dbReference type="PANTHER" id="PTHR45528:SF1">
    <property type="entry name" value="SENSOR HISTIDINE KINASE CPXA"/>
    <property type="match status" value="1"/>
</dbReference>
<evidence type="ECO:0000313" key="20">
    <source>
        <dbReference type="Proteomes" id="UP000184608"/>
    </source>
</evidence>
<feature type="transmembrane region" description="Helical" evidence="16">
    <location>
        <begin position="201"/>
        <end position="222"/>
    </location>
</feature>
<feature type="coiled-coil region" evidence="14">
    <location>
        <begin position="303"/>
        <end position="330"/>
    </location>
</feature>
<comment type="subcellular location">
    <subcellularLocation>
        <location evidence="2">Cell membrane</location>
        <topology evidence="2">Multi-pass membrane protein</topology>
    </subcellularLocation>
</comment>
<dbReference type="SMART" id="SM00304">
    <property type="entry name" value="HAMP"/>
    <property type="match status" value="1"/>
</dbReference>
<protein>
    <recommendedName>
        <fullName evidence="3">histidine kinase</fullName>
        <ecNumber evidence="3">2.7.13.3</ecNumber>
    </recommendedName>
</protein>
<dbReference type="RefSeq" id="WP_073603734.1">
    <property type="nucleotide sequence ID" value="NZ_FQXZ01000018.1"/>
</dbReference>
<dbReference type="AlphaFoldDB" id="A0A1M5YWK5"/>
<keyword evidence="10" id="KW-0067">ATP-binding</keyword>
<dbReference type="Proteomes" id="UP000184608">
    <property type="component" value="Unassembled WGS sequence"/>
</dbReference>
<accession>A0A1M5YWK5</accession>
<sequence>MRFPELNSLYGRIFTIFWLSIFLVLLVVLSLPTLDPRKTKDLSKGEYRHLMDIKDSIELEYAGETNLSRILKRLSRPVEDPGGHVRMRFFLTDSDGNLLSYVKRTPENRPPAVRPRPVQAGSQQQAPPPPPPPFPGFRVKALKNFITSIDSNDKPKQRMYGRYVITGPLPIELAQRKLFLYVGLAGDHSPPLIFRLLDSPLSFLLMVMLISTPLLLWLSWALSQPAQRLAQAAQRVARGEFRSDPSLEQGTSEFQQAGQSFNRMVEAVNGMISGQQRLLSDISHELRSPLTRLRMANGLAIRKQGVSTELERIDTEAQRLEQMIAELLELSRMQVNSHMEREVQPLSSLWETLLDDAIFEAEQLSKTLTYTPIPQRVISGNPKLLMSALENITRNAICYGKDQIRVTFTESANQLTIVVEDNGDGVPEKELNDIFRPFYRVSEARDRHSGGAGLGLAITENAIRQHSGSIRASRSNMGGLMVTIELPLSAPNQTT</sequence>
<comment type="catalytic activity">
    <reaction evidence="1">
        <text>ATP + protein L-histidine = ADP + protein N-phospho-L-histidine.</text>
        <dbReference type="EC" id="2.7.13.3"/>
    </reaction>
</comment>
<evidence type="ECO:0000259" key="17">
    <source>
        <dbReference type="PROSITE" id="PS50109"/>
    </source>
</evidence>
<dbReference type="CDD" id="cd00082">
    <property type="entry name" value="HisKA"/>
    <property type="match status" value="1"/>
</dbReference>
<dbReference type="Gene3D" id="1.10.287.130">
    <property type="match status" value="1"/>
</dbReference>
<dbReference type="GO" id="GO:0000155">
    <property type="term" value="F:phosphorelay sensor kinase activity"/>
    <property type="evidence" value="ECO:0007669"/>
    <property type="project" value="InterPro"/>
</dbReference>
<evidence type="ECO:0000256" key="1">
    <source>
        <dbReference type="ARBA" id="ARBA00000085"/>
    </source>
</evidence>
<dbReference type="InterPro" id="IPR005467">
    <property type="entry name" value="His_kinase_dom"/>
</dbReference>
<keyword evidence="11 16" id="KW-1133">Transmembrane helix</keyword>
<dbReference type="InterPro" id="IPR036097">
    <property type="entry name" value="HisK_dim/P_sf"/>
</dbReference>
<keyword evidence="14" id="KW-0175">Coiled coil</keyword>
<evidence type="ECO:0000256" key="15">
    <source>
        <dbReference type="SAM" id="MobiDB-lite"/>
    </source>
</evidence>
<dbReference type="EMBL" id="FQXZ01000018">
    <property type="protein sequence ID" value="SHI16220.1"/>
    <property type="molecule type" value="Genomic_DNA"/>
</dbReference>
<feature type="region of interest" description="Disordered" evidence="15">
    <location>
        <begin position="103"/>
        <end position="134"/>
    </location>
</feature>
<evidence type="ECO:0000256" key="13">
    <source>
        <dbReference type="ARBA" id="ARBA00023136"/>
    </source>
</evidence>
<name>A0A1M5YWK5_9VIBR</name>
<dbReference type="Pfam" id="PF00512">
    <property type="entry name" value="HisKA"/>
    <property type="match status" value="1"/>
</dbReference>
<dbReference type="SMART" id="SM00387">
    <property type="entry name" value="HATPase_c"/>
    <property type="match status" value="1"/>
</dbReference>
<evidence type="ECO:0000256" key="16">
    <source>
        <dbReference type="SAM" id="Phobius"/>
    </source>
</evidence>
<keyword evidence="7 16" id="KW-0812">Transmembrane</keyword>
<dbReference type="PROSITE" id="PS50885">
    <property type="entry name" value="HAMP"/>
    <property type="match status" value="1"/>
</dbReference>
<dbReference type="SMART" id="SM00388">
    <property type="entry name" value="HisKA"/>
    <property type="match status" value="1"/>
</dbReference>
<dbReference type="Pfam" id="PF02518">
    <property type="entry name" value="HATPase_c"/>
    <property type="match status" value="1"/>
</dbReference>
<feature type="domain" description="Histidine kinase" evidence="17">
    <location>
        <begin position="281"/>
        <end position="490"/>
    </location>
</feature>
<feature type="transmembrane region" description="Helical" evidence="16">
    <location>
        <begin position="12"/>
        <end position="34"/>
    </location>
</feature>
<dbReference type="Gene3D" id="3.30.450.210">
    <property type="entry name" value="Two-component sensor protein CpxA, periplasmic domain"/>
    <property type="match status" value="2"/>
</dbReference>
<keyword evidence="4" id="KW-1003">Cell membrane</keyword>
<dbReference type="FunFam" id="3.30.565.10:FF:000011">
    <property type="entry name" value="Sensor histidine kinase CpxA"/>
    <property type="match status" value="1"/>
</dbReference>
<evidence type="ECO:0000256" key="2">
    <source>
        <dbReference type="ARBA" id="ARBA00004651"/>
    </source>
</evidence>
<dbReference type="PANTHER" id="PTHR45528">
    <property type="entry name" value="SENSOR HISTIDINE KINASE CPXA"/>
    <property type="match status" value="1"/>
</dbReference>
<dbReference type="SUPFAM" id="SSF55874">
    <property type="entry name" value="ATPase domain of HSP90 chaperone/DNA topoisomerase II/histidine kinase"/>
    <property type="match status" value="1"/>
</dbReference>
<evidence type="ECO:0000256" key="3">
    <source>
        <dbReference type="ARBA" id="ARBA00012438"/>
    </source>
</evidence>
<evidence type="ECO:0000256" key="12">
    <source>
        <dbReference type="ARBA" id="ARBA00023012"/>
    </source>
</evidence>
<dbReference type="Gene3D" id="3.30.565.10">
    <property type="entry name" value="Histidine kinase-like ATPase, C-terminal domain"/>
    <property type="match status" value="1"/>
</dbReference>
<evidence type="ECO:0000256" key="5">
    <source>
        <dbReference type="ARBA" id="ARBA00022553"/>
    </source>
</evidence>
<evidence type="ECO:0000256" key="7">
    <source>
        <dbReference type="ARBA" id="ARBA00022692"/>
    </source>
</evidence>
<gene>
    <name evidence="19" type="primary">cpxA</name>
    <name evidence="19" type="ORF">VA7868_02041</name>
</gene>
<feature type="domain" description="HAMP" evidence="18">
    <location>
        <begin position="220"/>
        <end position="273"/>
    </location>
</feature>
<dbReference type="NCBIfam" id="NF007007">
    <property type="entry name" value="PRK09470.1"/>
    <property type="match status" value="1"/>
</dbReference>
<dbReference type="PROSITE" id="PS50109">
    <property type="entry name" value="HIS_KIN"/>
    <property type="match status" value="1"/>
</dbReference>
<keyword evidence="8" id="KW-0547">Nucleotide-binding</keyword>
<evidence type="ECO:0000256" key="11">
    <source>
        <dbReference type="ARBA" id="ARBA00022989"/>
    </source>
</evidence>
<evidence type="ECO:0000313" key="19">
    <source>
        <dbReference type="EMBL" id="SHI16220.1"/>
    </source>
</evidence>
<dbReference type="GO" id="GO:0005886">
    <property type="term" value="C:plasma membrane"/>
    <property type="evidence" value="ECO:0007669"/>
    <property type="project" value="UniProtKB-SubCell"/>
</dbReference>
<dbReference type="InterPro" id="IPR036890">
    <property type="entry name" value="HATPase_C_sf"/>
</dbReference>
<proteinExistence type="predicted"/>
<evidence type="ECO:0000259" key="18">
    <source>
        <dbReference type="PROSITE" id="PS50885"/>
    </source>
</evidence>
<dbReference type="InterPro" id="IPR050398">
    <property type="entry name" value="HssS/ArlS-like"/>
</dbReference>